<protein>
    <submittedName>
        <fullName evidence="12">A/G-specific adenine glycosylase</fullName>
    </submittedName>
</protein>
<dbReference type="Pfam" id="PF00730">
    <property type="entry name" value="HhH-GPD"/>
    <property type="match status" value="1"/>
</dbReference>
<dbReference type="InterPro" id="IPR004036">
    <property type="entry name" value="Endonuclease-III-like_CS2"/>
</dbReference>
<keyword evidence="13" id="KW-1185">Reference proteome</keyword>
<dbReference type="PROSITE" id="PS01155">
    <property type="entry name" value="ENDONUCLEASE_III_2"/>
    <property type="match status" value="1"/>
</dbReference>
<dbReference type="InterPro" id="IPR011257">
    <property type="entry name" value="DNA_glycosylase"/>
</dbReference>
<evidence type="ECO:0000256" key="6">
    <source>
        <dbReference type="ARBA" id="ARBA00023004"/>
    </source>
</evidence>
<evidence type="ECO:0000256" key="1">
    <source>
        <dbReference type="ARBA" id="ARBA00001966"/>
    </source>
</evidence>
<keyword evidence="5" id="KW-0378">Hydrolase</keyword>
<dbReference type="CDD" id="cd00056">
    <property type="entry name" value="ENDO3c"/>
    <property type="match status" value="1"/>
</dbReference>
<evidence type="ECO:0000256" key="3">
    <source>
        <dbReference type="ARBA" id="ARBA00022723"/>
    </source>
</evidence>
<evidence type="ECO:0000256" key="9">
    <source>
        <dbReference type="ARBA" id="ARBA00023295"/>
    </source>
</evidence>
<dbReference type="EMBL" id="CP097332">
    <property type="protein sequence ID" value="UQX88933.1"/>
    <property type="molecule type" value="Genomic_DNA"/>
</dbReference>
<reference evidence="12" key="2">
    <citation type="submission" date="2022-05" db="EMBL/GenBank/DDBJ databases">
        <authorList>
            <person name="Kim J.-S."/>
            <person name="Lee K."/>
            <person name="Suh M."/>
            <person name="Eom M."/>
            <person name="Kim J.-S."/>
            <person name="Kim D.-S."/>
            <person name="Ko S.-H."/>
            <person name="Shin Y."/>
            <person name="Lee J.-S."/>
        </authorList>
    </citation>
    <scope>NUCLEOTIDE SEQUENCE</scope>
    <source>
        <strain evidence="12">N237</strain>
    </source>
</reference>
<comment type="similarity">
    <text evidence="2">Belongs to the Nth/MutY family.</text>
</comment>
<keyword evidence="8" id="KW-0234">DNA repair</keyword>
<evidence type="ECO:0000256" key="8">
    <source>
        <dbReference type="ARBA" id="ARBA00023204"/>
    </source>
</evidence>
<dbReference type="InterPro" id="IPR003265">
    <property type="entry name" value="HhH-GPD_domain"/>
</dbReference>
<name>A0ABY4R019_9ACTN</name>
<dbReference type="Gene3D" id="1.10.340.30">
    <property type="entry name" value="Hypothetical protein, domain 2"/>
    <property type="match status" value="1"/>
</dbReference>
<reference evidence="12" key="1">
    <citation type="journal article" date="2018" name="Int. J. Syst. Evol. Microbiol.">
        <title>Jatrophihabitans telluris sp. nov., isolated from sediment soil of lava forest wetlands and the emended description of the genus Jatrophihabitans.</title>
        <authorList>
            <person name="Lee K.C."/>
            <person name="Suh M.K."/>
            <person name="Eom M.K."/>
            <person name="Kim K.K."/>
            <person name="Kim J.S."/>
            <person name="Kim D.S."/>
            <person name="Ko S.H."/>
            <person name="Shin Y.K."/>
            <person name="Lee J.S."/>
        </authorList>
    </citation>
    <scope>NUCLEOTIDE SEQUENCE</scope>
    <source>
        <strain evidence="12">N237</strain>
    </source>
</reference>
<keyword evidence="6" id="KW-0408">Iron</keyword>
<accession>A0ABY4R019</accession>
<comment type="cofactor">
    <cofactor evidence="1">
        <name>[4Fe-4S] cluster</name>
        <dbReference type="ChEBI" id="CHEBI:49883"/>
    </cofactor>
</comment>
<dbReference type="RefSeq" id="WP_249772812.1">
    <property type="nucleotide sequence ID" value="NZ_CP097332.1"/>
</dbReference>
<proteinExistence type="inferred from homology"/>
<evidence type="ECO:0000256" key="7">
    <source>
        <dbReference type="ARBA" id="ARBA00023014"/>
    </source>
</evidence>
<gene>
    <name evidence="12" type="ORF">M6D93_02785</name>
</gene>
<organism evidence="12 13">
    <name type="scientific">Jatrophihabitans telluris</name>
    <dbReference type="NCBI Taxonomy" id="2038343"/>
    <lineage>
        <taxon>Bacteria</taxon>
        <taxon>Bacillati</taxon>
        <taxon>Actinomycetota</taxon>
        <taxon>Actinomycetes</taxon>
        <taxon>Jatrophihabitantales</taxon>
        <taxon>Jatrophihabitantaceae</taxon>
        <taxon>Jatrophihabitans</taxon>
    </lineage>
</organism>
<dbReference type="Gene3D" id="1.10.1670.10">
    <property type="entry name" value="Helix-hairpin-Helix base-excision DNA repair enzymes (C-terminal)"/>
    <property type="match status" value="1"/>
</dbReference>
<evidence type="ECO:0000313" key="13">
    <source>
        <dbReference type="Proteomes" id="UP001056336"/>
    </source>
</evidence>
<evidence type="ECO:0000256" key="10">
    <source>
        <dbReference type="SAM" id="MobiDB-lite"/>
    </source>
</evidence>
<dbReference type="SMART" id="SM00478">
    <property type="entry name" value="ENDO3c"/>
    <property type="match status" value="1"/>
</dbReference>
<dbReference type="InterPro" id="IPR044298">
    <property type="entry name" value="MIG/MutY"/>
</dbReference>
<dbReference type="InterPro" id="IPR023170">
    <property type="entry name" value="HhH_base_excis_C"/>
</dbReference>
<evidence type="ECO:0000256" key="5">
    <source>
        <dbReference type="ARBA" id="ARBA00022801"/>
    </source>
</evidence>
<keyword evidence="9" id="KW-0326">Glycosidase</keyword>
<evidence type="ECO:0000256" key="2">
    <source>
        <dbReference type="ARBA" id="ARBA00008343"/>
    </source>
</evidence>
<evidence type="ECO:0000256" key="4">
    <source>
        <dbReference type="ARBA" id="ARBA00022763"/>
    </source>
</evidence>
<dbReference type="SUPFAM" id="SSF48150">
    <property type="entry name" value="DNA-glycosylase"/>
    <property type="match status" value="1"/>
</dbReference>
<evidence type="ECO:0000313" key="12">
    <source>
        <dbReference type="EMBL" id="UQX88933.1"/>
    </source>
</evidence>
<feature type="domain" description="HhH-GPD" evidence="11">
    <location>
        <begin position="72"/>
        <end position="224"/>
    </location>
</feature>
<evidence type="ECO:0000259" key="11">
    <source>
        <dbReference type="SMART" id="SM00478"/>
    </source>
</evidence>
<dbReference type="PANTHER" id="PTHR42944">
    <property type="entry name" value="ADENINE DNA GLYCOSYLASE"/>
    <property type="match status" value="1"/>
</dbReference>
<sequence>MTTRSTSRPAARSGSRPTSDDGRAAGVDRAAGVASESALVTPLLSWFAAEARSLPWRASGTSPWAVLVSEVMLQQTPVNRVEPAYRAWLDRWPDPASLAGDSAGEAVRMWGKLGYPGRALRLHACAVAITDVHAGVVPSDLDALLALPGVGAYTARAVQAFAYHRRSAVVDTNIRRVLARAVHGSGQAGPPSTTRDLTAMESVLPASDDRAWRFCAAIMELGAVVCAAAKPSCDRCPLAPQCAWRAAGYPTYDGPVARGQRFAGTDRQVRGRLMDVLRAASGPVRQEALDVVWPDVMQRQRAQDSLVADGLVDPLPDGRFALPT</sequence>
<feature type="region of interest" description="Disordered" evidence="10">
    <location>
        <begin position="1"/>
        <end position="28"/>
    </location>
</feature>
<keyword evidence="3" id="KW-0479">Metal-binding</keyword>
<dbReference type="PANTHER" id="PTHR42944:SF1">
    <property type="entry name" value="ADENINE DNA GLYCOSYLASE"/>
    <property type="match status" value="1"/>
</dbReference>
<dbReference type="Proteomes" id="UP001056336">
    <property type="component" value="Chromosome"/>
</dbReference>
<keyword evidence="7" id="KW-0411">Iron-sulfur</keyword>
<keyword evidence="4" id="KW-0227">DNA damage</keyword>